<dbReference type="SUPFAM" id="SSF47616">
    <property type="entry name" value="GST C-terminal domain-like"/>
    <property type="match status" value="1"/>
</dbReference>
<dbReference type="InterPro" id="IPR004045">
    <property type="entry name" value="Glutathione_S-Trfase_N"/>
</dbReference>
<evidence type="ECO:0000256" key="2">
    <source>
        <dbReference type="ARBA" id="ARBA00022679"/>
    </source>
</evidence>
<dbReference type="EMBL" id="JAJJMA010281019">
    <property type="protein sequence ID" value="MCL7046412.1"/>
    <property type="molecule type" value="Genomic_DNA"/>
</dbReference>
<feature type="domain" description="GST N-terminal" evidence="7">
    <location>
        <begin position="10"/>
        <end position="88"/>
    </location>
</feature>
<dbReference type="GO" id="GO:0045174">
    <property type="term" value="F:glutathione dehydrogenase (ascorbate) activity"/>
    <property type="evidence" value="ECO:0007669"/>
    <property type="project" value="UniProtKB-EC"/>
</dbReference>
<gene>
    <name evidence="8" type="ORF">MKW94_012785</name>
</gene>
<organism evidence="8 9">
    <name type="scientific">Papaver nudicaule</name>
    <name type="common">Iceland poppy</name>
    <dbReference type="NCBI Taxonomy" id="74823"/>
    <lineage>
        <taxon>Eukaryota</taxon>
        <taxon>Viridiplantae</taxon>
        <taxon>Streptophyta</taxon>
        <taxon>Embryophyta</taxon>
        <taxon>Tracheophyta</taxon>
        <taxon>Spermatophyta</taxon>
        <taxon>Magnoliopsida</taxon>
        <taxon>Ranunculales</taxon>
        <taxon>Papaveraceae</taxon>
        <taxon>Papaveroideae</taxon>
        <taxon>Papaver</taxon>
    </lineage>
</organism>
<dbReference type="GO" id="GO:0033355">
    <property type="term" value="P:ascorbate glutathione cycle"/>
    <property type="evidence" value="ECO:0007669"/>
    <property type="project" value="InterPro"/>
</dbReference>
<dbReference type="PANTHER" id="PTHR44420:SF2">
    <property type="entry name" value="GLUTATHIONE S-TRANSFERASE DHAR2-RELATED"/>
    <property type="match status" value="1"/>
</dbReference>
<dbReference type="SFLD" id="SFLDS00019">
    <property type="entry name" value="Glutathione_Transferase_(cytos"/>
    <property type="match status" value="1"/>
</dbReference>
<dbReference type="PROSITE" id="PS50404">
    <property type="entry name" value="GST_NTER"/>
    <property type="match status" value="1"/>
</dbReference>
<keyword evidence="2" id="KW-0808">Transferase</keyword>
<dbReference type="Pfam" id="PF13409">
    <property type="entry name" value="GST_N_2"/>
    <property type="match status" value="1"/>
</dbReference>
<keyword evidence="9" id="KW-1185">Reference proteome</keyword>
<reference evidence="8" key="1">
    <citation type="submission" date="2022-03" db="EMBL/GenBank/DDBJ databases">
        <title>A functionally conserved STORR gene fusion in Papaver species that diverged 16.8 million years ago.</title>
        <authorList>
            <person name="Catania T."/>
        </authorList>
    </citation>
    <scope>NUCLEOTIDE SEQUENCE</scope>
    <source>
        <strain evidence="8">S-191538</strain>
    </source>
</reference>
<dbReference type="InterPro" id="IPR044627">
    <property type="entry name" value="DHAR1/2/3/4"/>
</dbReference>
<dbReference type="AlphaFoldDB" id="A0AA41VS57"/>
<proteinExistence type="inferred from homology"/>
<keyword evidence="1" id="KW-0216">Detoxification</keyword>
<dbReference type="FunFam" id="3.40.30.10:FF:000102">
    <property type="entry name" value="Glutathione S-transferase DHAR3 chloroplastic"/>
    <property type="match status" value="1"/>
</dbReference>
<comment type="catalytic activity">
    <reaction evidence="5">
        <text>RX + glutathione = an S-substituted glutathione + a halide anion + H(+)</text>
        <dbReference type="Rhea" id="RHEA:16437"/>
        <dbReference type="ChEBI" id="CHEBI:15378"/>
        <dbReference type="ChEBI" id="CHEBI:16042"/>
        <dbReference type="ChEBI" id="CHEBI:17792"/>
        <dbReference type="ChEBI" id="CHEBI:57925"/>
        <dbReference type="ChEBI" id="CHEBI:90779"/>
        <dbReference type="EC" id="2.5.1.18"/>
    </reaction>
</comment>
<evidence type="ECO:0000313" key="9">
    <source>
        <dbReference type="Proteomes" id="UP001177140"/>
    </source>
</evidence>
<comment type="catalytic activity">
    <reaction evidence="6">
        <text>L-dehydroascorbate + 2 glutathione = glutathione disulfide + L-ascorbate</text>
        <dbReference type="Rhea" id="RHEA:24424"/>
        <dbReference type="ChEBI" id="CHEBI:38290"/>
        <dbReference type="ChEBI" id="CHEBI:57925"/>
        <dbReference type="ChEBI" id="CHEBI:58297"/>
        <dbReference type="ChEBI" id="CHEBI:58539"/>
        <dbReference type="EC" id="1.8.5.1"/>
    </reaction>
</comment>
<comment type="caution">
    <text evidence="8">The sequence shown here is derived from an EMBL/GenBank/DDBJ whole genome shotgun (WGS) entry which is preliminary data.</text>
</comment>
<name>A0AA41VS57_PAPNU</name>
<dbReference type="Gene3D" id="1.20.1050.10">
    <property type="match status" value="1"/>
</dbReference>
<evidence type="ECO:0000259" key="7">
    <source>
        <dbReference type="PROSITE" id="PS50404"/>
    </source>
</evidence>
<protein>
    <recommendedName>
        <fullName evidence="7">GST N-terminal domain-containing protein</fullName>
    </recommendedName>
</protein>
<dbReference type="InterPro" id="IPR036249">
    <property type="entry name" value="Thioredoxin-like_sf"/>
</dbReference>
<evidence type="ECO:0000256" key="4">
    <source>
        <dbReference type="ARBA" id="ARBA00024194"/>
    </source>
</evidence>
<dbReference type="PANTHER" id="PTHR44420">
    <property type="entry name" value="GLUTATHIONE S-TRANSFERASE DHAR2-RELATED"/>
    <property type="match status" value="1"/>
</dbReference>
<accession>A0AA41VS57</accession>
<dbReference type="InterPro" id="IPR040079">
    <property type="entry name" value="Glutathione_S-Trfase"/>
</dbReference>
<sequence>MALIVCVKAAVGAPYLLGDCPFCQRILLNLEEKEVPYQMHLIDTANKPHWFLDVNPEGKLPLVKFDDKWVPDSDVIAQTLEAKYPRPSLVPRSEYASVGSKIFGCFVTFLKSKDATDGSEQALITELSALDEHLIYHGPFANGQDVSAVDCDLAPKLYHLEVALGHFKSWSVPKDLVHAKINVHEVAFRPGTILEDTAS</sequence>
<dbReference type="SUPFAM" id="SSF52833">
    <property type="entry name" value="Thioredoxin-like"/>
    <property type="match status" value="1"/>
</dbReference>
<dbReference type="CDD" id="cd00570">
    <property type="entry name" value="GST_N_family"/>
    <property type="match status" value="1"/>
</dbReference>
<dbReference type="FunFam" id="1.20.1050.10:FF:000029">
    <property type="entry name" value="Glutathione S-transferase DHAR3, chloroplastic"/>
    <property type="match status" value="1"/>
</dbReference>
<dbReference type="Gene3D" id="3.40.30.10">
    <property type="entry name" value="Glutaredoxin"/>
    <property type="match status" value="1"/>
</dbReference>
<dbReference type="InterPro" id="IPR036282">
    <property type="entry name" value="Glutathione-S-Trfase_C_sf"/>
</dbReference>
<evidence type="ECO:0000256" key="1">
    <source>
        <dbReference type="ARBA" id="ARBA00022575"/>
    </source>
</evidence>
<evidence type="ECO:0000256" key="6">
    <source>
        <dbReference type="ARBA" id="ARBA00049544"/>
    </source>
</evidence>
<evidence type="ECO:0000313" key="8">
    <source>
        <dbReference type="EMBL" id="MCL7046412.1"/>
    </source>
</evidence>
<dbReference type="Proteomes" id="UP001177140">
    <property type="component" value="Unassembled WGS sequence"/>
</dbReference>
<evidence type="ECO:0000256" key="3">
    <source>
        <dbReference type="ARBA" id="ARBA00023002"/>
    </source>
</evidence>
<keyword evidence="3" id="KW-0560">Oxidoreductase</keyword>
<comment type="similarity">
    <text evidence="4">Belongs to the GST superfamily. DHAR family.</text>
</comment>
<evidence type="ECO:0000256" key="5">
    <source>
        <dbReference type="ARBA" id="ARBA00047960"/>
    </source>
</evidence>
<dbReference type="GO" id="GO:0004364">
    <property type="term" value="F:glutathione transferase activity"/>
    <property type="evidence" value="ECO:0007669"/>
    <property type="project" value="UniProtKB-EC"/>
</dbReference>